<feature type="signal peptide" evidence="1">
    <location>
        <begin position="1"/>
        <end position="26"/>
    </location>
</feature>
<dbReference type="Proteomes" id="UP001054945">
    <property type="component" value="Unassembled WGS sequence"/>
</dbReference>
<dbReference type="PANTHER" id="PTHR33964">
    <property type="entry name" value="RE45066P-RELATED"/>
    <property type="match status" value="1"/>
</dbReference>
<proteinExistence type="predicted"/>
<feature type="chain" id="PRO_5043752788" evidence="1">
    <location>
        <begin position="27"/>
        <end position="250"/>
    </location>
</feature>
<accession>A0AAV4SRG1</accession>
<organism evidence="2 3">
    <name type="scientific">Caerostris extrusa</name>
    <name type="common">Bark spider</name>
    <name type="synonym">Caerostris bankana</name>
    <dbReference type="NCBI Taxonomy" id="172846"/>
    <lineage>
        <taxon>Eukaryota</taxon>
        <taxon>Metazoa</taxon>
        <taxon>Ecdysozoa</taxon>
        <taxon>Arthropoda</taxon>
        <taxon>Chelicerata</taxon>
        <taxon>Arachnida</taxon>
        <taxon>Araneae</taxon>
        <taxon>Araneomorphae</taxon>
        <taxon>Entelegynae</taxon>
        <taxon>Araneoidea</taxon>
        <taxon>Araneidae</taxon>
        <taxon>Caerostris</taxon>
    </lineage>
</organism>
<dbReference type="PANTHER" id="PTHR33964:SF1">
    <property type="entry name" value="RE45066P"/>
    <property type="match status" value="1"/>
</dbReference>
<reference evidence="2 3" key="1">
    <citation type="submission" date="2021-06" db="EMBL/GenBank/DDBJ databases">
        <title>Caerostris extrusa draft genome.</title>
        <authorList>
            <person name="Kono N."/>
            <person name="Arakawa K."/>
        </authorList>
    </citation>
    <scope>NUCLEOTIDE SEQUENCE [LARGE SCALE GENOMIC DNA]</scope>
</reference>
<gene>
    <name evidence="2" type="primary">AVEN_105274_1</name>
    <name evidence="2" type="ORF">CEXT_664041</name>
</gene>
<dbReference type="AlphaFoldDB" id="A0AAV4SRG1"/>
<evidence type="ECO:0000313" key="3">
    <source>
        <dbReference type="Proteomes" id="UP001054945"/>
    </source>
</evidence>
<name>A0AAV4SRG1_CAEEX</name>
<protein>
    <submittedName>
        <fullName evidence="2">Uncharacterized protein</fullName>
    </submittedName>
</protein>
<keyword evidence="3" id="KW-1185">Reference proteome</keyword>
<dbReference type="EMBL" id="BPLR01009860">
    <property type="protein sequence ID" value="GIY35127.1"/>
    <property type="molecule type" value="Genomic_DNA"/>
</dbReference>
<evidence type="ECO:0000256" key="1">
    <source>
        <dbReference type="SAM" id="SignalP"/>
    </source>
</evidence>
<sequence length="250" mass="29027">MRRAIEMSWMFAGFLIILTGFQSIAAASIDCDSSEYVVCREGLEDLKRNQQDYLYTDNEDLLNEMCSKQRLVLNCVSTYAEECLSPEEKSYLKLLVHGVDDFIYYFCTEDSFMRKEYIKHSPCIKTVSPELDKCTETYTEAQKRIERIRNPDVLLHRTCCSYVENLWCSQTAVSQVCGRIAGTVTWDVMELLGGSYLNKLCKPFLEEKTCHPTQRSNHFKSSSITTRASFFSTLFPFLYRVAWHYLGLDR</sequence>
<comment type="caution">
    <text evidence="2">The sequence shown here is derived from an EMBL/GenBank/DDBJ whole genome shotgun (WGS) entry which is preliminary data.</text>
</comment>
<evidence type="ECO:0000313" key="2">
    <source>
        <dbReference type="EMBL" id="GIY35127.1"/>
    </source>
</evidence>
<keyword evidence="1" id="KW-0732">Signal</keyword>